<organism evidence="1 2">
    <name type="scientific">Billgrantia pellis</name>
    <dbReference type="NCBI Taxonomy" id="2606936"/>
    <lineage>
        <taxon>Bacteria</taxon>
        <taxon>Pseudomonadati</taxon>
        <taxon>Pseudomonadota</taxon>
        <taxon>Gammaproteobacteria</taxon>
        <taxon>Oceanospirillales</taxon>
        <taxon>Halomonadaceae</taxon>
        <taxon>Billgrantia</taxon>
    </lineage>
</organism>
<gene>
    <name evidence="1" type="ORF">F0A17_01935</name>
</gene>
<dbReference type="RefSeq" id="WP_149326644.1">
    <property type="nucleotide sequence ID" value="NZ_VTPY01000001.1"/>
</dbReference>
<reference evidence="1 2" key="1">
    <citation type="submission" date="2019-08" db="EMBL/GenBank/DDBJ databases">
        <title>Bioinformatics analysis of the strain L3 and L5.</title>
        <authorList>
            <person name="Li X."/>
        </authorList>
    </citation>
    <scope>NUCLEOTIDE SEQUENCE [LARGE SCALE GENOMIC DNA]</scope>
    <source>
        <strain evidence="1 2">L5</strain>
    </source>
</reference>
<dbReference type="EMBL" id="VTPY01000001">
    <property type="protein sequence ID" value="KAA0014434.1"/>
    <property type="molecule type" value="Genomic_DNA"/>
</dbReference>
<proteinExistence type="predicted"/>
<sequence length="72" mass="8289">MSIPALFHDPDKSLAKIMVDRARRNAYSERVDPLLAEATIKQNLGEIEESDRLMSLALTEREEIQTEHPWPD</sequence>
<evidence type="ECO:0000313" key="1">
    <source>
        <dbReference type="EMBL" id="KAA0014434.1"/>
    </source>
</evidence>
<accession>A0A7V7KJ39</accession>
<dbReference type="AlphaFoldDB" id="A0A7V7KJ39"/>
<protein>
    <submittedName>
        <fullName evidence="1">Uncharacterized protein</fullName>
    </submittedName>
</protein>
<keyword evidence="2" id="KW-1185">Reference proteome</keyword>
<dbReference type="Proteomes" id="UP000486760">
    <property type="component" value="Unassembled WGS sequence"/>
</dbReference>
<evidence type="ECO:0000313" key="2">
    <source>
        <dbReference type="Proteomes" id="UP000486760"/>
    </source>
</evidence>
<name>A0A7V7KJ39_9GAMM</name>
<comment type="caution">
    <text evidence="1">The sequence shown here is derived from an EMBL/GenBank/DDBJ whole genome shotgun (WGS) entry which is preliminary data.</text>
</comment>